<gene>
    <name evidence="2" type="ORF">YC6258_04394</name>
</gene>
<dbReference type="EMBL" id="CP007142">
    <property type="protein sequence ID" value="AJQ96426.1"/>
    <property type="molecule type" value="Genomic_DNA"/>
</dbReference>
<proteinExistence type="predicted"/>
<organism evidence="2 3">
    <name type="scientific">Gynuella sunshinyii YC6258</name>
    <dbReference type="NCBI Taxonomy" id="1445510"/>
    <lineage>
        <taxon>Bacteria</taxon>
        <taxon>Pseudomonadati</taxon>
        <taxon>Pseudomonadota</taxon>
        <taxon>Gammaproteobacteria</taxon>
        <taxon>Oceanospirillales</taxon>
        <taxon>Saccharospirillaceae</taxon>
        <taxon>Gynuella</taxon>
    </lineage>
</organism>
<dbReference type="AlphaFoldDB" id="A0A0C5VQ88"/>
<keyword evidence="1" id="KW-1133">Transmembrane helix</keyword>
<protein>
    <submittedName>
        <fullName evidence="2">Uncharacterized protein</fullName>
    </submittedName>
</protein>
<feature type="transmembrane region" description="Helical" evidence="1">
    <location>
        <begin position="12"/>
        <end position="33"/>
    </location>
</feature>
<reference evidence="2 3" key="1">
    <citation type="submission" date="2014-01" db="EMBL/GenBank/DDBJ databases">
        <title>Full genme sequencing of cellulolytic bacterium Gynuella sunshinyii YC6258T gen. nov., sp. nov.</title>
        <authorList>
            <person name="Khan H."/>
            <person name="Chung E.J."/>
            <person name="Chung Y.R."/>
        </authorList>
    </citation>
    <scope>NUCLEOTIDE SEQUENCE [LARGE SCALE GENOMIC DNA]</scope>
    <source>
        <strain evidence="2 3">YC6258</strain>
    </source>
</reference>
<keyword evidence="1" id="KW-0812">Transmembrane</keyword>
<sequence>MHRLISQMAEIWLYYYDNMASLVIMLVKINGFGRRLYLL</sequence>
<dbReference type="HOGENOM" id="CLU_3310543_0_0_6"/>
<evidence type="ECO:0000313" key="2">
    <source>
        <dbReference type="EMBL" id="AJQ96426.1"/>
    </source>
</evidence>
<keyword evidence="1" id="KW-0472">Membrane</keyword>
<accession>A0A0C5VQ88</accession>
<dbReference type="Proteomes" id="UP000032266">
    <property type="component" value="Chromosome"/>
</dbReference>
<dbReference type="KEGG" id="gsn:YC6258_04394"/>
<name>A0A0C5VQ88_9GAMM</name>
<evidence type="ECO:0000256" key="1">
    <source>
        <dbReference type="SAM" id="Phobius"/>
    </source>
</evidence>
<evidence type="ECO:0000313" key="3">
    <source>
        <dbReference type="Proteomes" id="UP000032266"/>
    </source>
</evidence>
<keyword evidence="3" id="KW-1185">Reference proteome</keyword>